<reference evidence="3" key="1">
    <citation type="journal article" date="2019" name="Int. J. Syst. Evol. Microbiol.">
        <title>The Global Catalogue of Microorganisms (GCM) 10K type strain sequencing project: providing services to taxonomists for standard genome sequencing and annotation.</title>
        <authorList>
            <consortium name="The Broad Institute Genomics Platform"/>
            <consortium name="The Broad Institute Genome Sequencing Center for Infectious Disease"/>
            <person name="Wu L."/>
            <person name="Ma J."/>
        </authorList>
    </citation>
    <scope>NUCLEOTIDE SEQUENCE [LARGE SCALE GENOMIC DNA]</scope>
    <source>
        <strain evidence="3">CCUG 49584</strain>
    </source>
</reference>
<comment type="caution">
    <text evidence="2">The sequence shown here is derived from an EMBL/GenBank/DDBJ whole genome shotgun (WGS) entry which is preliminary data.</text>
</comment>
<gene>
    <name evidence="2" type="ORF">ACFQ35_04695</name>
</gene>
<organism evidence="2 3">
    <name type="scientific">Pseudochrobactrum kiredjianiae</name>
    <dbReference type="NCBI Taxonomy" id="386305"/>
    <lineage>
        <taxon>Bacteria</taxon>
        <taxon>Pseudomonadati</taxon>
        <taxon>Pseudomonadota</taxon>
        <taxon>Alphaproteobacteria</taxon>
        <taxon>Hyphomicrobiales</taxon>
        <taxon>Brucellaceae</taxon>
        <taxon>Pseudochrobactrum</taxon>
    </lineage>
</organism>
<accession>A0ABW3V049</accession>
<evidence type="ECO:0000313" key="3">
    <source>
        <dbReference type="Proteomes" id="UP001597263"/>
    </source>
</evidence>
<feature type="compositionally biased region" description="Basic and acidic residues" evidence="1">
    <location>
        <begin position="57"/>
        <end position="66"/>
    </location>
</feature>
<feature type="compositionally biased region" description="Basic residues" evidence="1">
    <location>
        <begin position="28"/>
        <end position="40"/>
    </location>
</feature>
<dbReference type="EMBL" id="JBHTMA010000026">
    <property type="protein sequence ID" value="MFD1226458.1"/>
    <property type="molecule type" value="Genomic_DNA"/>
</dbReference>
<feature type="compositionally biased region" description="Basic and acidic residues" evidence="1">
    <location>
        <begin position="1"/>
        <end position="24"/>
    </location>
</feature>
<dbReference type="RefSeq" id="WP_289388115.1">
    <property type="nucleotide sequence ID" value="NZ_JAUCBM010000009.1"/>
</dbReference>
<evidence type="ECO:0008006" key="4">
    <source>
        <dbReference type="Google" id="ProtNLM"/>
    </source>
</evidence>
<name>A0ABW3V049_9HYPH</name>
<feature type="region of interest" description="Disordered" evidence="1">
    <location>
        <begin position="1"/>
        <end position="66"/>
    </location>
</feature>
<proteinExistence type="predicted"/>
<dbReference type="Proteomes" id="UP001597263">
    <property type="component" value="Unassembled WGS sequence"/>
</dbReference>
<keyword evidence="3" id="KW-1185">Reference proteome</keyword>
<protein>
    <recommendedName>
        <fullName evidence="4">DUF4169 family protein</fullName>
    </recommendedName>
</protein>
<evidence type="ECO:0000313" key="2">
    <source>
        <dbReference type="EMBL" id="MFD1226458.1"/>
    </source>
</evidence>
<evidence type="ECO:0000256" key="1">
    <source>
        <dbReference type="SAM" id="MobiDB-lite"/>
    </source>
</evidence>
<sequence>MTDKPDTLSQKDEIDQRAKRRSEQLRANLKRRKAQIRSRRSGAEDERGEGLQAAHVRPKDETPETE</sequence>